<feature type="region of interest" description="Disordered" evidence="1">
    <location>
        <begin position="1"/>
        <end position="20"/>
    </location>
</feature>
<evidence type="ECO:0000313" key="3">
    <source>
        <dbReference type="EMBL" id="CAB3994805.1"/>
    </source>
</evidence>
<accession>A0A7D9HZQ5</accession>
<dbReference type="Proteomes" id="UP001152795">
    <property type="component" value="Unassembled WGS sequence"/>
</dbReference>
<feature type="compositionally biased region" description="Acidic residues" evidence="1">
    <location>
        <begin position="11"/>
        <end position="20"/>
    </location>
</feature>
<dbReference type="EMBL" id="CACRXK020002541">
    <property type="protein sequence ID" value="CAB3994805.1"/>
    <property type="molecule type" value="Genomic_DNA"/>
</dbReference>
<evidence type="ECO:0000313" key="4">
    <source>
        <dbReference type="Proteomes" id="UP001152795"/>
    </source>
</evidence>
<proteinExistence type="predicted"/>
<sequence length="197" mass="23235">MIFGNSRFEEEVPNGDENIDAISDDVRDEIHRENIDENVKFSERVLQLHREGKLTEQEARELVGITVPKGEPEEKIKFLKIERQRHEQNLQTESDPSKKEILREAIEIIDQNIDDAKLQMRQRPESEEGIHRIREKVRDDVRTRFEKFKVWAKENLGVLSAITISIAGIITTVFVAGKRRWSAPRKDWEKLEKRWPK</sequence>
<keyword evidence="2" id="KW-1133">Transmembrane helix</keyword>
<keyword evidence="2" id="KW-0472">Membrane</keyword>
<dbReference type="AlphaFoldDB" id="A0A7D9HZQ5"/>
<organism evidence="3 4">
    <name type="scientific">Paramuricea clavata</name>
    <name type="common">Red gorgonian</name>
    <name type="synonym">Violescent sea-whip</name>
    <dbReference type="NCBI Taxonomy" id="317549"/>
    <lineage>
        <taxon>Eukaryota</taxon>
        <taxon>Metazoa</taxon>
        <taxon>Cnidaria</taxon>
        <taxon>Anthozoa</taxon>
        <taxon>Octocorallia</taxon>
        <taxon>Malacalcyonacea</taxon>
        <taxon>Plexauridae</taxon>
        <taxon>Paramuricea</taxon>
    </lineage>
</organism>
<evidence type="ECO:0000256" key="1">
    <source>
        <dbReference type="SAM" id="MobiDB-lite"/>
    </source>
</evidence>
<name>A0A7D9HZQ5_PARCT</name>
<keyword evidence="4" id="KW-1185">Reference proteome</keyword>
<reference evidence="3" key="1">
    <citation type="submission" date="2020-04" db="EMBL/GenBank/DDBJ databases">
        <authorList>
            <person name="Alioto T."/>
            <person name="Alioto T."/>
            <person name="Gomez Garrido J."/>
        </authorList>
    </citation>
    <scope>NUCLEOTIDE SEQUENCE</scope>
    <source>
        <strain evidence="3">A484AB</strain>
    </source>
</reference>
<gene>
    <name evidence="3" type="ORF">PACLA_8A040382</name>
</gene>
<comment type="caution">
    <text evidence="3">The sequence shown here is derived from an EMBL/GenBank/DDBJ whole genome shotgun (WGS) entry which is preliminary data.</text>
</comment>
<keyword evidence="2" id="KW-0812">Transmembrane</keyword>
<evidence type="ECO:0000256" key="2">
    <source>
        <dbReference type="SAM" id="Phobius"/>
    </source>
</evidence>
<protein>
    <submittedName>
        <fullName evidence="3">Uncharacterized protein</fullName>
    </submittedName>
</protein>
<feature type="transmembrane region" description="Helical" evidence="2">
    <location>
        <begin position="156"/>
        <end position="176"/>
    </location>
</feature>